<comment type="catalytic activity">
    <reaction evidence="26">
        <text>Ca(2+)(in) = Ca(2+)(out)</text>
        <dbReference type="Rhea" id="RHEA:29671"/>
        <dbReference type="ChEBI" id="CHEBI:29108"/>
    </reaction>
</comment>
<keyword evidence="36" id="KW-1185">Reference proteome</keyword>
<keyword evidence="8" id="KW-0109">Calcium transport</keyword>
<evidence type="ECO:0000256" key="4">
    <source>
        <dbReference type="ARBA" id="ARBA00022448"/>
    </source>
</evidence>
<dbReference type="SMART" id="SM00811">
    <property type="entry name" value="Alpha_kinase"/>
    <property type="match status" value="1"/>
</dbReference>
<evidence type="ECO:0000313" key="35">
    <source>
        <dbReference type="Ensembl" id="ENSSORP00005034416.1"/>
    </source>
</evidence>
<dbReference type="Ensembl" id="ENSSORT00005035335.1">
    <property type="protein sequence ID" value="ENSSORP00005034416.1"/>
    <property type="gene ID" value="ENSSORG00005001946.1"/>
</dbReference>
<feature type="binding site" evidence="31">
    <location>
        <position position="1767"/>
    </location>
    <ligand>
        <name>Zn(2+)</name>
        <dbReference type="ChEBI" id="CHEBI:29105"/>
    </ligand>
</feature>
<evidence type="ECO:0000313" key="36">
    <source>
        <dbReference type="Proteomes" id="UP000472271"/>
    </source>
</evidence>
<dbReference type="InterPro" id="IPR037162">
    <property type="entry name" value="TRPM_tetra_sf"/>
</dbReference>
<evidence type="ECO:0000256" key="25">
    <source>
        <dbReference type="ARBA" id="ARBA00034634"/>
    </source>
</evidence>
<feature type="region of interest" description="Disordered" evidence="32">
    <location>
        <begin position="1781"/>
        <end position="1810"/>
    </location>
</feature>
<keyword evidence="6" id="KW-0723">Serine/threonine-protein kinase</keyword>
<evidence type="ECO:0000256" key="11">
    <source>
        <dbReference type="ARBA" id="ARBA00022692"/>
    </source>
</evidence>
<dbReference type="EC" id="2.7.11.1" evidence="3"/>
<reference evidence="35" key="1">
    <citation type="submission" date="2019-06" db="EMBL/GenBank/DDBJ databases">
        <authorList>
            <consortium name="Wellcome Sanger Institute Data Sharing"/>
        </authorList>
    </citation>
    <scope>NUCLEOTIDE SEQUENCE [LARGE SCALE GENOMIC DNA]</scope>
</reference>
<feature type="binding site" evidence="30">
    <location>
        <position position="1720"/>
    </location>
    <ligand>
        <name>ADP</name>
        <dbReference type="ChEBI" id="CHEBI:456216"/>
    </ligand>
</feature>
<comment type="cofactor">
    <cofactor evidence="31">
        <name>Zn(2+)</name>
        <dbReference type="ChEBI" id="CHEBI:29105"/>
    </cofactor>
    <text evidence="31">Binds 1 zinc ion per subunit.</text>
</comment>
<comment type="catalytic activity">
    <reaction evidence="25">
        <text>Zn(2+)(in) = Zn(2+)(out)</text>
        <dbReference type="Rhea" id="RHEA:29351"/>
        <dbReference type="ChEBI" id="CHEBI:29105"/>
    </reaction>
</comment>
<dbReference type="InterPro" id="IPR057366">
    <property type="entry name" value="TRPM-like"/>
</dbReference>
<evidence type="ECO:0000256" key="30">
    <source>
        <dbReference type="PIRSR" id="PIRSR629601-2"/>
    </source>
</evidence>
<dbReference type="GO" id="GO:0046872">
    <property type="term" value="F:metal ion binding"/>
    <property type="evidence" value="ECO:0007669"/>
    <property type="project" value="UniProtKB-KW"/>
</dbReference>
<evidence type="ECO:0000256" key="1">
    <source>
        <dbReference type="ARBA" id="ARBA00004123"/>
    </source>
</evidence>
<dbReference type="FunFam" id="3.30.200.20:FF:000129">
    <property type="entry name" value="Transient receptor potential cation channel, subfamily M, member 7"/>
    <property type="match status" value="1"/>
</dbReference>
<dbReference type="InterPro" id="IPR050927">
    <property type="entry name" value="TRPM"/>
</dbReference>
<evidence type="ECO:0000256" key="14">
    <source>
        <dbReference type="ARBA" id="ARBA00022777"/>
    </source>
</evidence>
<evidence type="ECO:0000256" key="24">
    <source>
        <dbReference type="ARBA" id="ARBA00034269"/>
    </source>
</evidence>
<keyword evidence="13 30" id="KW-0547">Nucleotide-binding</keyword>
<evidence type="ECO:0000256" key="16">
    <source>
        <dbReference type="ARBA" id="ARBA00022837"/>
    </source>
</evidence>
<keyword evidence="11 33" id="KW-0812">Transmembrane</keyword>
<dbReference type="Gene3D" id="3.30.200.20">
    <property type="entry name" value="Phosphorylase Kinase, domain 1"/>
    <property type="match status" value="1"/>
</dbReference>
<name>A0A673AXD5_9TELE</name>
<evidence type="ECO:0000256" key="8">
    <source>
        <dbReference type="ARBA" id="ARBA00022568"/>
    </source>
</evidence>
<evidence type="ECO:0000256" key="18">
    <source>
        <dbReference type="ARBA" id="ARBA00022989"/>
    </source>
</evidence>
<feature type="compositionally biased region" description="Basic and acidic residues" evidence="32">
    <location>
        <begin position="596"/>
        <end position="606"/>
    </location>
</feature>
<dbReference type="GO" id="GO:0005524">
    <property type="term" value="F:ATP binding"/>
    <property type="evidence" value="ECO:0007669"/>
    <property type="project" value="UniProtKB-KW"/>
</dbReference>
<evidence type="ECO:0000256" key="12">
    <source>
        <dbReference type="ARBA" id="ARBA00022723"/>
    </source>
</evidence>
<comment type="similarity">
    <text evidence="23">In the C-terminal section; belongs to the protein kinase superfamily. Alpha-type protein kinase family. ALPK subfamily.</text>
</comment>
<evidence type="ECO:0000256" key="19">
    <source>
        <dbReference type="ARBA" id="ARBA00023065"/>
    </source>
</evidence>
<proteinExistence type="inferred from homology"/>
<evidence type="ECO:0000256" key="20">
    <source>
        <dbReference type="ARBA" id="ARBA00023136"/>
    </source>
</evidence>
<dbReference type="Pfam" id="PF25508">
    <property type="entry name" value="TRPM2"/>
    <property type="match status" value="2"/>
</dbReference>
<dbReference type="InterPro" id="IPR041491">
    <property type="entry name" value="TRPM_SLOG"/>
</dbReference>
<keyword evidence="15 31" id="KW-0862">Zinc</keyword>
<dbReference type="InterPro" id="IPR005821">
    <property type="entry name" value="Ion_trans_dom"/>
</dbReference>
<feature type="binding site" evidence="30">
    <location>
        <position position="1728"/>
    </location>
    <ligand>
        <name>ADP</name>
        <dbReference type="ChEBI" id="CHEBI:456216"/>
    </ligand>
</feature>
<evidence type="ECO:0000256" key="26">
    <source>
        <dbReference type="ARBA" id="ARBA00036634"/>
    </source>
</evidence>
<evidence type="ECO:0000256" key="28">
    <source>
        <dbReference type="ARBA" id="ARBA00048679"/>
    </source>
</evidence>
<dbReference type="Gene3D" id="3.20.200.10">
    <property type="entry name" value="MHCK/EF2 kinase"/>
    <property type="match status" value="1"/>
</dbReference>
<evidence type="ECO:0000256" key="10">
    <source>
        <dbReference type="ARBA" id="ARBA00022679"/>
    </source>
</evidence>
<dbReference type="GO" id="GO:0005262">
    <property type="term" value="F:calcium channel activity"/>
    <property type="evidence" value="ECO:0007669"/>
    <property type="project" value="UniProtKB-KW"/>
</dbReference>
<keyword evidence="22" id="KW-0407">Ion channel</keyword>
<keyword evidence="14" id="KW-0418">Kinase</keyword>
<keyword evidence="7" id="KW-0597">Phosphoprotein</keyword>
<gene>
    <name evidence="35" type="primary">trpm7</name>
</gene>
<evidence type="ECO:0000256" key="33">
    <source>
        <dbReference type="SAM" id="Phobius"/>
    </source>
</evidence>
<evidence type="ECO:0000256" key="3">
    <source>
        <dbReference type="ARBA" id="ARBA00012513"/>
    </source>
</evidence>
<feature type="region of interest" description="Disordered" evidence="32">
    <location>
        <begin position="1372"/>
        <end position="1415"/>
    </location>
</feature>
<feature type="region of interest" description="Disordered" evidence="32">
    <location>
        <begin position="545"/>
        <end position="606"/>
    </location>
</feature>
<dbReference type="InterPro" id="IPR029601">
    <property type="entry name" value="TRPM7_a-kinase_dom"/>
</dbReference>
<feature type="binding site" evidence="30">
    <location>
        <position position="1575"/>
    </location>
    <ligand>
        <name>ADP</name>
        <dbReference type="ChEBI" id="CHEBI:456216"/>
    </ligand>
</feature>
<comment type="catalytic activity">
    <reaction evidence="24">
        <text>Mg(2+)(in) = Mg(2+)(out)</text>
        <dbReference type="Rhea" id="RHEA:29827"/>
        <dbReference type="ChEBI" id="CHEBI:18420"/>
    </reaction>
</comment>
<comment type="catalytic activity">
    <reaction evidence="28">
        <text>L-seryl-[protein] + ATP = O-phospho-L-seryl-[protein] + ADP + H(+)</text>
        <dbReference type="Rhea" id="RHEA:17989"/>
        <dbReference type="Rhea" id="RHEA-COMP:9863"/>
        <dbReference type="Rhea" id="RHEA-COMP:11604"/>
        <dbReference type="ChEBI" id="CHEBI:15378"/>
        <dbReference type="ChEBI" id="CHEBI:29999"/>
        <dbReference type="ChEBI" id="CHEBI:30616"/>
        <dbReference type="ChEBI" id="CHEBI:83421"/>
        <dbReference type="ChEBI" id="CHEBI:456216"/>
        <dbReference type="EC" id="2.7.11.1"/>
    </reaction>
</comment>
<keyword evidence="5" id="KW-1003">Cell membrane</keyword>
<dbReference type="GO" id="GO:0005634">
    <property type="term" value="C:nucleus"/>
    <property type="evidence" value="ECO:0007669"/>
    <property type="project" value="UniProtKB-SubCell"/>
</dbReference>
<evidence type="ECO:0000256" key="5">
    <source>
        <dbReference type="ARBA" id="ARBA00022475"/>
    </source>
</evidence>
<comment type="subcellular location">
    <subcellularLocation>
        <location evidence="2">Cell membrane</location>
        <topology evidence="2">Multi-pass membrane protein</topology>
    </subcellularLocation>
    <subcellularLocation>
        <location evidence="1">Nucleus</location>
    </subcellularLocation>
</comment>
<comment type="catalytic activity">
    <reaction evidence="27">
        <text>L-threonyl-[protein] + ATP = O-phospho-L-threonyl-[protein] + ADP + H(+)</text>
        <dbReference type="Rhea" id="RHEA:46608"/>
        <dbReference type="Rhea" id="RHEA-COMP:11060"/>
        <dbReference type="Rhea" id="RHEA-COMP:11605"/>
        <dbReference type="ChEBI" id="CHEBI:15378"/>
        <dbReference type="ChEBI" id="CHEBI:30013"/>
        <dbReference type="ChEBI" id="CHEBI:30616"/>
        <dbReference type="ChEBI" id="CHEBI:61977"/>
        <dbReference type="ChEBI" id="CHEBI:456216"/>
        <dbReference type="EC" id="2.7.11.1"/>
    </reaction>
</comment>
<dbReference type="InterPro" id="IPR004166">
    <property type="entry name" value="a-kinase_dom"/>
</dbReference>
<reference evidence="35" key="2">
    <citation type="submission" date="2025-08" db="UniProtKB">
        <authorList>
            <consortium name="Ensembl"/>
        </authorList>
    </citation>
    <scope>IDENTIFICATION</scope>
</reference>
<keyword evidence="17 30" id="KW-0067">ATP-binding</keyword>
<dbReference type="Pfam" id="PF16519">
    <property type="entry name" value="TRPM_tetra"/>
    <property type="match status" value="1"/>
</dbReference>
<evidence type="ECO:0000256" key="13">
    <source>
        <dbReference type="ARBA" id="ARBA00022741"/>
    </source>
</evidence>
<evidence type="ECO:0000256" key="23">
    <source>
        <dbReference type="ARBA" id="ARBA00025760"/>
    </source>
</evidence>
<dbReference type="Pfam" id="PF02816">
    <property type="entry name" value="Alpha_kinase"/>
    <property type="match status" value="1"/>
</dbReference>
<keyword evidence="20 33" id="KW-0472">Membrane</keyword>
<feature type="binding site" evidence="31">
    <location>
        <position position="1763"/>
    </location>
    <ligand>
        <name>Zn(2+)</name>
        <dbReference type="ChEBI" id="CHEBI:29105"/>
    </ligand>
</feature>
<evidence type="ECO:0000256" key="29">
    <source>
        <dbReference type="PIRSR" id="PIRSR629601-1"/>
    </source>
</evidence>
<dbReference type="Pfam" id="PF18139">
    <property type="entry name" value="LSDAT_euk"/>
    <property type="match status" value="1"/>
</dbReference>
<feature type="binding site" evidence="31">
    <location>
        <position position="1761"/>
    </location>
    <ligand>
        <name>Zn(2+)</name>
        <dbReference type="ChEBI" id="CHEBI:29105"/>
    </ligand>
</feature>
<dbReference type="PROSITE" id="PS51158">
    <property type="entry name" value="ALPHA_KINASE"/>
    <property type="match status" value="1"/>
</dbReference>
<evidence type="ECO:0000256" key="32">
    <source>
        <dbReference type="SAM" id="MobiDB-lite"/>
    </source>
</evidence>
<accession>A0A673AXD5</accession>
<keyword evidence="12 31" id="KW-0479">Metal-binding</keyword>
<evidence type="ECO:0000256" key="9">
    <source>
        <dbReference type="ARBA" id="ARBA00022673"/>
    </source>
</evidence>
<keyword evidence="4" id="KW-0813">Transport</keyword>
<feature type="domain" description="Alpha-type protein kinase" evidence="34">
    <location>
        <begin position="1545"/>
        <end position="1775"/>
    </location>
</feature>
<keyword evidence="18 33" id="KW-1133">Transmembrane helix</keyword>
<feature type="binding site" evidence="30">
    <location>
        <position position="1599"/>
    </location>
    <ligand>
        <name>ADP</name>
        <dbReference type="ChEBI" id="CHEBI:456216"/>
    </ligand>
</feature>
<dbReference type="PANTHER" id="PTHR13800">
    <property type="entry name" value="TRANSIENT RECEPTOR POTENTIAL CATION CHANNEL, SUBFAMILY M, MEMBER 6"/>
    <property type="match status" value="1"/>
</dbReference>
<feature type="transmembrane region" description="Helical" evidence="33">
    <location>
        <begin position="1113"/>
        <end position="1133"/>
    </location>
</feature>
<dbReference type="Pfam" id="PF00520">
    <property type="entry name" value="Ion_trans"/>
    <property type="match status" value="1"/>
</dbReference>
<evidence type="ECO:0000256" key="15">
    <source>
        <dbReference type="ARBA" id="ARBA00022833"/>
    </source>
</evidence>
<dbReference type="FunFam" id="1.20.5.1010:FF:000002">
    <property type="entry name" value="Transient receptor potential cation channel subfamily M member 7"/>
    <property type="match status" value="1"/>
</dbReference>
<dbReference type="Proteomes" id="UP000472271">
    <property type="component" value="Chromosome 3"/>
</dbReference>
<keyword evidence="19" id="KW-0406">Ion transport</keyword>
<evidence type="ECO:0000256" key="17">
    <source>
        <dbReference type="ARBA" id="ARBA00022840"/>
    </source>
</evidence>
<dbReference type="PANTHER" id="PTHR13800:SF8">
    <property type="entry name" value="TRANSIENT RECEPTOR POTENTIAL CATION CHANNEL SUBFAMILY M MEMBER 7"/>
    <property type="match status" value="1"/>
</dbReference>
<feature type="active site" description="Proton acceptor" evidence="29">
    <location>
        <position position="1718"/>
    </location>
</feature>
<dbReference type="InterPro" id="IPR011009">
    <property type="entry name" value="Kinase-like_dom_sf"/>
</dbReference>
<dbReference type="GO" id="GO:0004674">
    <property type="term" value="F:protein serine/threonine kinase activity"/>
    <property type="evidence" value="ECO:0007669"/>
    <property type="project" value="UniProtKB-KW"/>
</dbReference>
<dbReference type="GO" id="GO:0005886">
    <property type="term" value="C:plasma membrane"/>
    <property type="evidence" value="ECO:0007669"/>
    <property type="project" value="UniProtKB-SubCell"/>
</dbReference>
<dbReference type="InterPro" id="IPR032415">
    <property type="entry name" value="TRPM_tetra"/>
</dbReference>
<evidence type="ECO:0000256" key="27">
    <source>
        <dbReference type="ARBA" id="ARBA00047899"/>
    </source>
</evidence>
<evidence type="ECO:0000256" key="6">
    <source>
        <dbReference type="ARBA" id="ARBA00022527"/>
    </source>
</evidence>
<dbReference type="GO" id="GO:0051262">
    <property type="term" value="P:protein tetramerization"/>
    <property type="evidence" value="ECO:0007669"/>
    <property type="project" value="InterPro"/>
</dbReference>
<feature type="transmembrane region" description="Helical" evidence="33">
    <location>
        <begin position="951"/>
        <end position="970"/>
    </location>
</feature>
<evidence type="ECO:0000256" key="7">
    <source>
        <dbReference type="ARBA" id="ARBA00022553"/>
    </source>
</evidence>
<evidence type="ECO:0000259" key="34">
    <source>
        <dbReference type="PROSITE" id="PS51158"/>
    </source>
</evidence>
<feature type="transmembrane region" description="Helical" evidence="33">
    <location>
        <begin position="843"/>
        <end position="870"/>
    </location>
</feature>
<dbReference type="SUPFAM" id="SSF56112">
    <property type="entry name" value="Protein kinase-like (PK-like)"/>
    <property type="match status" value="1"/>
</dbReference>
<dbReference type="FunFam" id="3.20.200.10:FF:000001">
    <property type="entry name" value="Transient receptor potential cation channel, subfamily M, member 7"/>
    <property type="match status" value="1"/>
</dbReference>
<sequence>MSLKPWIESTFTKRECVYILPVSKDPHRCLPGCQICQQLVRCCCGRLVRQHVGFTASLATKYSDVKLGENPNLPELEEWSVEKHTEASPTDAYGVINFQGGSHSYRAKYVRLSHDSRPESILKLMMKEWHMELPKILISVHGGVQNFELHPRIKQVVGKGLIKAAVTTGAWILTGGVNTGVAKHVGDALKEHCSRSSKKICTIGIAPWGVIENRNDLIGRDIIAPYQTLLNPLSKLNVLNNLHSHFLLVDDGTVGKYGAEVKLRRDLEKHINLQRIHARIGQGVPVVALIFEGGPNVILTVLEYLQESPPVPVVVCEGTGRAADILAYVHKQTEEGGNLPDGVETDIIATIKKTFNFSQSDAIHLFQTLMECMKSKELITVFHISSEEHQDIDVAILRALLQGTNASAFDQLVLTLAWDRVDIAKNHVFVYGQQLLVSSLEQAMLDALVMDRVDFVKLLIENGVSMHRFLTISRLEELYNTKQPPNNPTLLHLVRDVKQSHLPPNYKITLIDVGLVIEFLMGGTYRCNYTRKRFRIIYNNLHGNSRRSGRHTAGPGSHMRKSHESFSMQADKREKTRHNQFIKTAQPYKPKSSAEQNKKRSKEEIVDIDDPETRRFPYPFNELLVWAVLMKRQKMSLFFWQHGEENMAKALVACKLCRSMGYEAKKSDVVDDTSEELKEYSNEFGTLAVDLLEQSFRQDETMAMKLLTYELKNWSNSTCLKLAVSSHLRPFVAHTCTQLLLTDMWMGRLNMRKNSWYKVILSILVPPAILLLEYKSKAEMAHIPQSQDDHQMTMEDSEHNFQNIAEDIQMDVFKEARSHDHVEAKNDMDTHIRSRKLPLTRKIYAFYHAPIVKFWSNTLFYLGFLMFYSYVVLVRMPVWPSFQEWVVILYIFTSAIEKIREMFMSEAGKISQKIKVWFGDYFNVSDFLAIVSFFIGFGLRLVGGEALVPGRMVYCLNIIFWYVRLLDILAVNQQAGPYVMMIAKMVANMFYIVVIMAIVLLSYGVPRKAILYPNEEPSWTLAKDVVFQPYWMMYGEVYAYEIDVCANDTENKLLHLCAAGVWLTPLLQAVYLFVQYILMVNLLIAFFNNVYLQVKSISNLVWKYQRYHFIMAYHEKPVLPPPFILLCHIYSLFCMCRKRKKENTYGPKLFLTEEDQKKLHDFEEQCVETYFHEKEDQFHSGSEERIRLTSERVETMCMQLKEVGNRVNYIKRSLHTLDSQIGHLQDLSALTVDTLKTLTAQRASEASKVHNQITRELSLSKNVVPSIAPVATDTGPHSKSSVICKRSVGAYFGSSFPQAGANIADSLFGIGLGLDPNLNPALSPERRGLFGLGHLAAEAGSSSSAGPSAFVQSAVAMSPPELRLRGHSFTQSKLTRPHEPGLSDSPSSLPNVPSSGAQFHISSTPSQPGGSSHPELALAGVYQQPDSTAVEFGAFVGKYKNEGDSVVDEEIKDEDEKCVHIRAVNSYAGFTEFDRNPAFLHPDSSKPAQLQFLSASLVLNYICVSPTAVERNNLMRLSQSIPFTPVPPRGEPVTVYRLEESSPNTINNSMSSWAQRGLCAKIEFLSKEEMGGGLRRALKVLCTWSEYDILKPGCLYIVKSFLPEVVQTWQSIYKEDTVLHLCLREIQQQRAAQKLTFAFNQIRPKTIPYSPRFLEVFLLYCHSAGQWFAIEECITGEFRKFNNNNGDEIVPTNLLEETMLAFSHWTYEYTRGELLVLDLQGVGEILTDPSVIKSGEKGSYDMIFGPANLGDDAIRNFRAKHHCNSCCRKLKLPDLKRNEYTPDKVTFPQEDPPNPGGGVKESRQSMRLML</sequence>
<evidence type="ECO:0000256" key="2">
    <source>
        <dbReference type="ARBA" id="ARBA00004651"/>
    </source>
</evidence>
<feature type="compositionally biased region" description="Polar residues" evidence="32">
    <location>
        <begin position="1384"/>
        <end position="1410"/>
    </location>
</feature>
<feature type="transmembrane region" description="Helical" evidence="33">
    <location>
        <begin position="982"/>
        <end position="1005"/>
    </location>
</feature>
<evidence type="ECO:0000256" key="31">
    <source>
        <dbReference type="PIRSR" id="PIRSR629601-3"/>
    </source>
</evidence>
<reference evidence="35" key="3">
    <citation type="submission" date="2025-09" db="UniProtKB">
        <authorList>
            <consortium name="Ensembl"/>
        </authorList>
    </citation>
    <scope>IDENTIFICATION</scope>
</reference>
<dbReference type="GO" id="GO:0055080">
    <property type="term" value="P:monoatomic cation homeostasis"/>
    <property type="evidence" value="ECO:0007669"/>
    <property type="project" value="TreeGrafter"/>
</dbReference>
<feature type="binding site" evidence="31">
    <location>
        <position position="1704"/>
    </location>
    <ligand>
        <name>Zn(2+)</name>
        <dbReference type="ChEBI" id="CHEBI:29105"/>
    </ligand>
</feature>
<dbReference type="CDD" id="cd16971">
    <property type="entry name" value="Alpha_kinase_ChaK1_TRMP7"/>
    <property type="match status" value="1"/>
</dbReference>
<evidence type="ECO:0000256" key="21">
    <source>
        <dbReference type="ARBA" id="ARBA00023242"/>
    </source>
</evidence>
<keyword evidence="16" id="KW-0106">Calcium</keyword>
<feature type="transmembrane region" description="Helical" evidence="33">
    <location>
        <begin position="1070"/>
        <end position="1092"/>
    </location>
</feature>
<keyword evidence="21" id="KW-0539">Nucleus</keyword>
<keyword evidence="9" id="KW-0107">Calcium channel</keyword>
<evidence type="ECO:0000256" key="22">
    <source>
        <dbReference type="ARBA" id="ARBA00023303"/>
    </source>
</evidence>
<dbReference type="Gene3D" id="1.20.5.1010">
    <property type="entry name" value="TRPM, tetramerisation domain"/>
    <property type="match status" value="1"/>
</dbReference>
<keyword evidence="10" id="KW-0808">Transferase</keyword>
<organism evidence="35 36">
    <name type="scientific">Sphaeramia orbicularis</name>
    <name type="common">orbiculate cardinalfish</name>
    <dbReference type="NCBI Taxonomy" id="375764"/>
    <lineage>
        <taxon>Eukaryota</taxon>
        <taxon>Metazoa</taxon>
        <taxon>Chordata</taxon>
        <taxon>Craniata</taxon>
        <taxon>Vertebrata</taxon>
        <taxon>Euteleostomi</taxon>
        <taxon>Actinopterygii</taxon>
        <taxon>Neopterygii</taxon>
        <taxon>Teleostei</taxon>
        <taxon>Neoteleostei</taxon>
        <taxon>Acanthomorphata</taxon>
        <taxon>Gobiaria</taxon>
        <taxon>Kurtiformes</taxon>
        <taxon>Apogonoidei</taxon>
        <taxon>Apogonidae</taxon>
        <taxon>Apogoninae</taxon>
        <taxon>Sphaeramia</taxon>
    </lineage>
</organism>
<feature type="transmembrane region" description="Helical" evidence="33">
    <location>
        <begin position="921"/>
        <end position="939"/>
    </location>
</feature>
<protein>
    <recommendedName>
        <fullName evidence="3">non-specific serine/threonine protein kinase</fullName>
        <ecNumber evidence="3">2.7.11.1</ecNumber>
    </recommendedName>
</protein>
<feature type="binding site" evidence="30">
    <location>
        <position position="1671"/>
    </location>
    <ligand>
        <name>ADP</name>
        <dbReference type="ChEBI" id="CHEBI:456216"/>
    </ligand>
</feature>